<keyword evidence="5" id="KW-0677">Repeat</keyword>
<dbReference type="EMBL" id="SRLO01000044">
    <property type="protein sequence ID" value="TNN81818.1"/>
    <property type="molecule type" value="Genomic_DNA"/>
</dbReference>
<proteinExistence type="predicted"/>
<dbReference type="OrthoDB" id="535167at2759"/>
<evidence type="ECO:0000256" key="5">
    <source>
        <dbReference type="ARBA" id="ARBA00022737"/>
    </source>
</evidence>
<keyword evidence="8" id="KW-0966">Cell projection</keyword>
<evidence type="ECO:0000256" key="8">
    <source>
        <dbReference type="ARBA" id="ARBA00023273"/>
    </source>
</evidence>
<gene>
    <name evidence="9" type="primary">CFAP43_0</name>
    <name evidence="9" type="ORF">EYF80_007947</name>
</gene>
<dbReference type="Pfam" id="PF25828">
    <property type="entry name" value="CC_Cfap43"/>
    <property type="match status" value="1"/>
</dbReference>
<keyword evidence="3" id="KW-0963">Cytoplasm</keyword>
<dbReference type="GO" id="GO:0005930">
    <property type="term" value="C:axoneme"/>
    <property type="evidence" value="ECO:0007669"/>
    <property type="project" value="TreeGrafter"/>
</dbReference>
<name>A0A4Z2IWC4_9TELE</name>
<reference evidence="9 10" key="1">
    <citation type="submission" date="2019-03" db="EMBL/GenBank/DDBJ databases">
        <title>First draft genome of Liparis tanakae, snailfish: a comprehensive survey of snailfish specific genes.</title>
        <authorList>
            <person name="Kim W."/>
            <person name="Song I."/>
            <person name="Jeong J.-H."/>
            <person name="Kim D."/>
            <person name="Kim S."/>
            <person name="Ryu S."/>
            <person name="Song J.Y."/>
            <person name="Lee S.K."/>
        </authorList>
    </citation>
    <scope>NUCLEOTIDE SEQUENCE [LARGE SCALE GENOMIC DNA]</scope>
    <source>
        <tissue evidence="9">Muscle</tissue>
    </source>
</reference>
<keyword evidence="7" id="KW-0206">Cytoskeleton</keyword>
<evidence type="ECO:0000313" key="10">
    <source>
        <dbReference type="Proteomes" id="UP000314294"/>
    </source>
</evidence>
<accession>A0A4Z2IWC4</accession>
<protein>
    <submittedName>
        <fullName evidence="9">Cilia-and flagella-associated protein 43</fullName>
    </submittedName>
</protein>
<dbReference type="AlphaFoldDB" id="A0A4Z2IWC4"/>
<evidence type="ECO:0000313" key="9">
    <source>
        <dbReference type="EMBL" id="TNN81818.1"/>
    </source>
</evidence>
<keyword evidence="10" id="KW-1185">Reference proteome</keyword>
<comment type="subcellular location">
    <subcellularLocation>
        <location evidence="1">Cell projection</location>
        <location evidence="1">Cilium</location>
    </subcellularLocation>
    <subcellularLocation>
        <location evidence="2">Cytoplasm</location>
        <location evidence="2">Cytoskeleton</location>
    </subcellularLocation>
</comment>
<dbReference type="GO" id="GO:0007288">
    <property type="term" value="P:sperm axoneme assembly"/>
    <property type="evidence" value="ECO:0007669"/>
    <property type="project" value="TreeGrafter"/>
</dbReference>
<keyword evidence="4" id="KW-0853">WD repeat</keyword>
<dbReference type="PANTHER" id="PTHR14885:SF1">
    <property type="entry name" value="CILIA- AND FLAGELLA-ASSOCIATED PROTEIN 43"/>
    <property type="match status" value="1"/>
</dbReference>
<evidence type="ECO:0000256" key="4">
    <source>
        <dbReference type="ARBA" id="ARBA00022574"/>
    </source>
</evidence>
<comment type="caution">
    <text evidence="9">The sequence shown here is derived from an EMBL/GenBank/DDBJ whole genome shotgun (WGS) entry which is preliminary data.</text>
</comment>
<dbReference type="Proteomes" id="UP000314294">
    <property type="component" value="Unassembled WGS sequence"/>
</dbReference>
<evidence type="ECO:0000256" key="1">
    <source>
        <dbReference type="ARBA" id="ARBA00004138"/>
    </source>
</evidence>
<sequence length="187" mass="21720">MKEEEQEEEGHVAESAALTGSCSAELGCSNPYLYDQFRLQTTEQRINQMILLQDVIYCIKTAFNADFEVVYKRKVQELQRVKDRNRHIQGIMLELGVEEKLWEPGLSTSEQPERLLTVDDSEIKAEKYLTPEQMEEEERKMLEEQKHLAAKGNNVRDRALDDMMDGVLEVKKENILKMVPQNIEMVV</sequence>
<keyword evidence="6" id="KW-0175">Coiled coil</keyword>
<dbReference type="PANTHER" id="PTHR14885">
    <property type="entry name" value="CILIA- AND FLAGELLA-ASSOCIATED PROTEIN 43-RELATED"/>
    <property type="match status" value="1"/>
</dbReference>
<organism evidence="9 10">
    <name type="scientific">Liparis tanakae</name>
    <name type="common">Tanaka's snailfish</name>
    <dbReference type="NCBI Taxonomy" id="230148"/>
    <lineage>
        <taxon>Eukaryota</taxon>
        <taxon>Metazoa</taxon>
        <taxon>Chordata</taxon>
        <taxon>Craniata</taxon>
        <taxon>Vertebrata</taxon>
        <taxon>Euteleostomi</taxon>
        <taxon>Actinopterygii</taxon>
        <taxon>Neopterygii</taxon>
        <taxon>Teleostei</taxon>
        <taxon>Neoteleostei</taxon>
        <taxon>Acanthomorphata</taxon>
        <taxon>Eupercaria</taxon>
        <taxon>Perciformes</taxon>
        <taxon>Cottioidei</taxon>
        <taxon>Cottales</taxon>
        <taxon>Liparidae</taxon>
        <taxon>Liparis</taxon>
    </lineage>
</organism>
<evidence type="ECO:0000256" key="3">
    <source>
        <dbReference type="ARBA" id="ARBA00022490"/>
    </source>
</evidence>
<evidence type="ECO:0000256" key="2">
    <source>
        <dbReference type="ARBA" id="ARBA00004245"/>
    </source>
</evidence>
<keyword evidence="9" id="KW-0282">Flagellum</keyword>
<evidence type="ECO:0000256" key="6">
    <source>
        <dbReference type="ARBA" id="ARBA00023054"/>
    </source>
</evidence>
<evidence type="ECO:0000256" key="7">
    <source>
        <dbReference type="ARBA" id="ARBA00023212"/>
    </source>
</evidence>
<keyword evidence="9" id="KW-0969">Cilium</keyword>